<name>A0A9Q1QJJ9_9CARY</name>
<protein>
    <recommendedName>
        <fullName evidence="2">FAS1 domain-containing protein</fullName>
    </recommendedName>
</protein>
<keyword evidence="4" id="KW-1185">Reference proteome</keyword>
<proteinExistence type="inferred from homology"/>
<evidence type="ECO:0000256" key="1">
    <source>
        <dbReference type="ARBA" id="ARBA00007843"/>
    </source>
</evidence>
<dbReference type="PANTHER" id="PTHR37232">
    <property type="entry name" value="FASCICLIN DOMAIN PROTEIN"/>
    <property type="match status" value="1"/>
</dbReference>
<feature type="domain" description="FAS1" evidence="2">
    <location>
        <begin position="55"/>
        <end position="189"/>
    </location>
</feature>
<dbReference type="OrthoDB" id="286301at2759"/>
<evidence type="ECO:0000313" key="4">
    <source>
        <dbReference type="Proteomes" id="UP001153076"/>
    </source>
</evidence>
<dbReference type="InterPro" id="IPR000782">
    <property type="entry name" value="FAS1_domain"/>
</dbReference>
<evidence type="ECO:0000313" key="3">
    <source>
        <dbReference type="EMBL" id="KAJ8443881.1"/>
    </source>
</evidence>
<gene>
    <name evidence="3" type="ORF">Cgig2_032705</name>
</gene>
<comment type="similarity">
    <text evidence="1">Belongs to the fasciclin-like AGP family.</text>
</comment>
<comment type="caution">
    <text evidence="3">The sequence shown here is derived from an EMBL/GenBank/DDBJ whole genome shotgun (WGS) entry which is preliminary data.</text>
</comment>
<dbReference type="PROSITE" id="PS50213">
    <property type="entry name" value="FAS1"/>
    <property type="match status" value="1"/>
</dbReference>
<dbReference type="PANTHER" id="PTHR37232:SF2">
    <property type="entry name" value="FAS1 DOMAIN-CONTAINING PROTEIN"/>
    <property type="match status" value="1"/>
</dbReference>
<reference evidence="3" key="1">
    <citation type="submission" date="2022-04" db="EMBL/GenBank/DDBJ databases">
        <title>Carnegiea gigantea Genome sequencing and assembly v2.</title>
        <authorList>
            <person name="Copetti D."/>
            <person name="Sanderson M.J."/>
            <person name="Burquez A."/>
            <person name="Wojciechowski M.F."/>
        </authorList>
    </citation>
    <scope>NUCLEOTIDE SEQUENCE</scope>
    <source>
        <strain evidence="3">SGP5-SGP5p</strain>
        <tissue evidence="3">Aerial part</tissue>
    </source>
</reference>
<organism evidence="3 4">
    <name type="scientific">Carnegiea gigantea</name>
    <dbReference type="NCBI Taxonomy" id="171969"/>
    <lineage>
        <taxon>Eukaryota</taxon>
        <taxon>Viridiplantae</taxon>
        <taxon>Streptophyta</taxon>
        <taxon>Embryophyta</taxon>
        <taxon>Tracheophyta</taxon>
        <taxon>Spermatophyta</taxon>
        <taxon>Magnoliopsida</taxon>
        <taxon>eudicotyledons</taxon>
        <taxon>Gunneridae</taxon>
        <taxon>Pentapetalae</taxon>
        <taxon>Caryophyllales</taxon>
        <taxon>Cactineae</taxon>
        <taxon>Cactaceae</taxon>
        <taxon>Cactoideae</taxon>
        <taxon>Echinocereeae</taxon>
        <taxon>Carnegiea</taxon>
    </lineage>
</organism>
<evidence type="ECO:0000259" key="2">
    <source>
        <dbReference type="PROSITE" id="PS50213"/>
    </source>
</evidence>
<dbReference type="InterPro" id="IPR036378">
    <property type="entry name" value="FAS1_dom_sf"/>
</dbReference>
<dbReference type="SUPFAM" id="SSF82153">
    <property type="entry name" value="FAS1 domain"/>
    <property type="match status" value="1"/>
</dbReference>
<dbReference type="Pfam" id="PF02469">
    <property type="entry name" value="Fasciclin"/>
    <property type="match status" value="1"/>
</dbReference>
<sequence length="214" mass="24372">MASHYFHSGGIDVIMDENGHEYSFTPEAYSFQLCSTIAVILSLLDLPEIPTEIHPQDSWETNENGGKLGIFGEMMIKMLPHDLPFTVFVPSDRAFEHILRLRPNHSFTPEEWDNKYATVSRVLGFSTVPRKIYASSVPIGEERSFDSISGLRLHISKDLDGVLVVNRVRSEVVDIRKGEVVVHVNDGILMDTEFDRAVRPHDDEEERRWKSASF</sequence>
<dbReference type="Proteomes" id="UP001153076">
    <property type="component" value="Unassembled WGS sequence"/>
</dbReference>
<dbReference type="EMBL" id="JAKOGI010000110">
    <property type="protein sequence ID" value="KAJ8443881.1"/>
    <property type="molecule type" value="Genomic_DNA"/>
</dbReference>
<dbReference type="Gene3D" id="2.30.180.10">
    <property type="entry name" value="FAS1 domain"/>
    <property type="match status" value="1"/>
</dbReference>
<dbReference type="AlphaFoldDB" id="A0A9Q1QJJ9"/>
<accession>A0A9Q1QJJ9</accession>